<gene>
    <name evidence="6" type="ORF">MOZ60_03555</name>
</gene>
<keyword evidence="3" id="KW-0418">Kinase</keyword>
<feature type="transmembrane region" description="Helical" evidence="4">
    <location>
        <begin position="264"/>
        <end position="286"/>
    </location>
</feature>
<name>A0AB35U4D3_9FIRM</name>
<dbReference type="EMBL" id="JALBUR010000005">
    <property type="protein sequence ID" value="MDX8419167.1"/>
    <property type="molecule type" value="Genomic_DNA"/>
</dbReference>
<sequence length="604" mass="67536">MKSLGRIVSLVLAVLLILGLASEIVVWNITDSFSDHTAQSIEISSVQMERNGELLEIKLPEALQKLKAGEQVVLYFDVPVAQNQYLYVSLDGAFMDVYADGQLVYDSSEDTSLHNIPCTSFSLALPESENDSIHIEMVYTVGSSAQPMQIRPFLVGSQNTILHALLHRYLLSALLSFAFVTIGLFLLNISFFFLKVAEQGKMVRWPGILLILSGLFCLAANPMVCYVASQPSFMYILKISCFYLIIVPILIISTFMVKTERQKWIQLLVIVSEAWIIGCACLSASGRIELSAVMIPCQWLYIALLSIDVCFLVETACTEKRTEQILFSTALLVLVGAEIAQAVLYIDGKTDLSRTFFEIAISIFGIAISLITLMRTRNAFFMQTKAGELADEVTLVNNAIAAQKEKADLMLKNQEELRRQRHDLRHHVTVMQQMMQVKDYDALENYLQKISNELPSPQISHYCDNHAVSALLLHYDSLCQQERIALDIQGNIPASCGEIADSDLIVVVGNMLENAVEACRHVKGKKEISLHAGIHGSMLMMKCTNTYNQSLVHLRNGQFLSSKHASYGIGTRSIRSMAEKYHGDVDFSPVQKFSVRIYLDMEQK</sequence>
<dbReference type="Gene3D" id="3.30.565.10">
    <property type="entry name" value="Histidine kinase-like ATPase, C-terminal domain"/>
    <property type="match status" value="1"/>
</dbReference>
<keyword evidence="6" id="KW-0547">Nucleotide-binding</keyword>
<keyword evidence="4" id="KW-0472">Membrane</keyword>
<dbReference type="SUPFAM" id="SSF55874">
    <property type="entry name" value="ATPase domain of HSP90 chaperone/DNA topoisomerase II/histidine kinase"/>
    <property type="match status" value="1"/>
</dbReference>
<evidence type="ECO:0000256" key="2">
    <source>
        <dbReference type="ARBA" id="ARBA00022679"/>
    </source>
</evidence>
<accession>A0AB35U4D3</accession>
<dbReference type="GO" id="GO:0000155">
    <property type="term" value="F:phosphorelay sensor kinase activity"/>
    <property type="evidence" value="ECO:0007669"/>
    <property type="project" value="InterPro"/>
</dbReference>
<dbReference type="InterPro" id="IPR036890">
    <property type="entry name" value="HATPase_C_sf"/>
</dbReference>
<evidence type="ECO:0000313" key="6">
    <source>
        <dbReference type="EMBL" id="MDX8419167.1"/>
    </source>
</evidence>
<dbReference type="Proteomes" id="UP001286174">
    <property type="component" value="Unassembled WGS sequence"/>
</dbReference>
<feature type="transmembrane region" description="Helical" evidence="4">
    <location>
        <begin position="325"/>
        <end position="346"/>
    </location>
</feature>
<dbReference type="Pfam" id="PF14501">
    <property type="entry name" value="HATPase_c_5"/>
    <property type="match status" value="1"/>
</dbReference>
<dbReference type="RefSeq" id="WP_370595663.1">
    <property type="nucleotide sequence ID" value="NZ_JALBUR010000005.1"/>
</dbReference>
<feature type="transmembrane region" description="Helical" evidence="4">
    <location>
        <begin position="206"/>
        <end position="229"/>
    </location>
</feature>
<evidence type="ECO:0000259" key="5">
    <source>
        <dbReference type="Pfam" id="PF14501"/>
    </source>
</evidence>
<reference evidence="6 7" key="1">
    <citation type="submission" date="2022-03" db="EMBL/GenBank/DDBJ databases">
        <title>Novel taxa within the pig intestine.</title>
        <authorList>
            <person name="Wylensek D."/>
            <person name="Bishof K."/>
            <person name="Afrizal A."/>
            <person name="Clavel T."/>
        </authorList>
    </citation>
    <scope>NUCLEOTIDE SEQUENCE [LARGE SCALE GENOMIC DNA]</scope>
    <source>
        <strain evidence="6 7">CLA-KB-P133</strain>
    </source>
</reference>
<evidence type="ECO:0000256" key="4">
    <source>
        <dbReference type="SAM" id="Phobius"/>
    </source>
</evidence>
<comment type="caution">
    <text evidence="6">The sequence shown here is derived from an EMBL/GenBank/DDBJ whole genome shotgun (WGS) entry which is preliminary data.</text>
</comment>
<keyword evidence="4" id="KW-1133">Transmembrane helix</keyword>
<dbReference type="CDD" id="cd16935">
    <property type="entry name" value="HATPase_AgrC-ComD-like"/>
    <property type="match status" value="1"/>
</dbReference>
<evidence type="ECO:0000256" key="1">
    <source>
        <dbReference type="ARBA" id="ARBA00022553"/>
    </source>
</evidence>
<dbReference type="AlphaFoldDB" id="A0AB35U4D3"/>
<feature type="transmembrane region" description="Helical" evidence="4">
    <location>
        <begin position="352"/>
        <end position="373"/>
    </location>
</feature>
<keyword evidence="4" id="KW-0812">Transmembrane</keyword>
<feature type="transmembrane region" description="Helical" evidence="4">
    <location>
        <begin position="292"/>
        <end position="313"/>
    </location>
</feature>
<organism evidence="6 7">
    <name type="scientific">Grylomicrobium aquisgranensis</name>
    <dbReference type="NCBI Taxonomy" id="2926318"/>
    <lineage>
        <taxon>Bacteria</taxon>
        <taxon>Bacillati</taxon>
        <taxon>Bacillota</taxon>
        <taxon>Erysipelotrichia</taxon>
        <taxon>Erysipelotrichales</taxon>
        <taxon>Erysipelotrichaceae</taxon>
        <taxon>Grylomicrobium</taxon>
    </lineage>
</organism>
<keyword evidence="7" id="KW-1185">Reference proteome</keyword>
<feature type="transmembrane region" description="Helical" evidence="4">
    <location>
        <begin position="169"/>
        <end position="194"/>
    </location>
</feature>
<proteinExistence type="predicted"/>
<protein>
    <submittedName>
        <fullName evidence="6">ATP-binding protein</fullName>
    </submittedName>
</protein>
<keyword evidence="2" id="KW-0808">Transferase</keyword>
<evidence type="ECO:0000313" key="7">
    <source>
        <dbReference type="Proteomes" id="UP001286174"/>
    </source>
</evidence>
<dbReference type="SUPFAM" id="SSF55890">
    <property type="entry name" value="Sporulation response regulatory protein Spo0B"/>
    <property type="match status" value="1"/>
</dbReference>
<dbReference type="Gene3D" id="1.10.287.130">
    <property type="match status" value="1"/>
</dbReference>
<feature type="transmembrane region" description="Helical" evidence="4">
    <location>
        <begin position="235"/>
        <end position="257"/>
    </location>
</feature>
<keyword evidence="1" id="KW-0597">Phosphoprotein</keyword>
<dbReference type="InterPro" id="IPR032834">
    <property type="entry name" value="NatK-like_C"/>
</dbReference>
<evidence type="ECO:0000256" key="3">
    <source>
        <dbReference type="ARBA" id="ARBA00022777"/>
    </source>
</evidence>
<feature type="domain" description="Sensor histidine kinase NatK-like C-terminal" evidence="5">
    <location>
        <begin position="503"/>
        <end position="588"/>
    </location>
</feature>
<dbReference type="GO" id="GO:0005524">
    <property type="term" value="F:ATP binding"/>
    <property type="evidence" value="ECO:0007669"/>
    <property type="project" value="UniProtKB-KW"/>
</dbReference>
<keyword evidence="6" id="KW-0067">ATP-binding</keyword>
<dbReference type="InterPro" id="IPR016120">
    <property type="entry name" value="Sig_transdc_His_kin_SpoOB"/>
</dbReference>